<comment type="caution">
    <text evidence="1">The sequence shown here is derived from an EMBL/GenBank/DDBJ whole genome shotgun (WGS) entry which is preliminary data.</text>
</comment>
<name>A0A8J5X5L7_ZIZPA</name>
<evidence type="ECO:0000313" key="2">
    <source>
        <dbReference type="Proteomes" id="UP000729402"/>
    </source>
</evidence>
<dbReference type="AlphaFoldDB" id="A0A8J5X5L7"/>
<reference evidence="1" key="2">
    <citation type="submission" date="2021-02" db="EMBL/GenBank/DDBJ databases">
        <authorList>
            <person name="Kimball J.A."/>
            <person name="Haas M.W."/>
            <person name="Macchietto M."/>
            <person name="Kono T."/>
            <person name="Duquette J."/>
            <person name="Shao M."/>
        </authorList>
    </citation>
    <scope>NUCLEOTIDE SEQUENCE</scope>
    <source>
        <tissue evidence="1">Fresh leaf tissue</tissue>
    </source>
</reference>
<gene>
    <name evidence="1" type="ORF">GUJ93_ZPchr0013g35071</name>
</gene>
<evidence type="ECO:0000313" key="1">
    <source>
        <dbReference type="EMBL" id="KAG8100715.1"/>
    </source>
</evidence>
<dbReference type="Proteomes" id="UP000729402">
    <property type="component" value="Unassembled WGS sequence"/>
</dbReference>
<keyword evidence="2" id="KW-1185">Reference proteome</keyword>
<proteinExistence type="predicted"/>
<dbReference type="EMBL" id="JAAALK010000079">
    <property type="protein sequence ID" value="KAG8100715.1"/>
    <property type="molecule type" value="Genomic_DNA"/>
</dbReference>
<protein>
    <recommendedName>
        <fullName evidence="3">HAT C-terminal dimerisation domain-containing protein</fullName>
    </recommendedName>
</protein>
<evidence type="ECO:0008006" key="3">
    <source>
        <dbReference type="Google" id="ProtNLM"/>
    </source>
</evidence>
<organism evidence="1 2">
    <name type="scientific">Zizania palustris</name>
    <name type="common">Northern wild rice</name>
    <dbReference type="NCBI Taxonomy" id="103762"/>
    <lineage>
        <taxon>Eukaryota</taxon>
        <taxon>Viridiplantae</taxon>
        <taxon>Streptophyta</taxon>
        <taxon>Embryophyta</taxon>
        <taxon>Tracheophyta</taxon>
        <taxon>Spermatophyta</taxon>
        <taxon>Magnoliopsida</taxon>
        <taxon>Liliopsida</taxon>
        <taxon>Poales</taxon>
        <taxon>Poaceae</taxon>
        <taxon>BOP clade</taxon>
        <taxon>Oryzoideae</taxon>
        <taxon>Oryzeae</taxon>
        <taxon>Zizaniinae</taxon>
        <taxon>Zizania</taxon>
    </lineage>
</organism>
<sequence>MGKQTGSSLGASVARTNWNPDAELNHYLESNHTAHDQMLNKDKIDLLAWWKDNENTLPGSVCAPSFDHGVSDPVENDIFVKTLLATYTGLLASTTIMLATRMTSQRTVATIPES</sequence>
<reference evidence="1" key="1">
    <citation type="journal article" date="2021" name="bioRxiv">
        <title>Whole Genome Assembly and Annotation of Northern Wild Rice, Zizania palustris L., Supports a Whole Genome Duplication in the Zizania Genus.</title>
        <authorList>
            <person name="Haas M."/>
            <person name="Kono T."/>
            <person name="Macchietto M."/>
            <person name="Millas R."/>
            <person name="McGilp L."/>
            <person name="Shao M."/>
            <person name="Duquette J."/>
            <person name="Hirsch C.N."/>
            <person name="Kimball J."/>
        </authorList>
    </citation>
    <scope>NUCLEOTIDE SEQUENCE</scope>
    <source>
        <tissue evidence="1">Fresh leaf tissue</tissue>
    </source>
</reference>
<accession>A0A8J5X5L7</accession>